<evidence type="ECO:0000313" key="1">
    <source>
        <dbReference type="EMBL" id="KFB66290.1"/>
    </source>
</evidence>
<accession>A0A084XUZ6</accession>
<dbReference type="AlphaFoldDB" id="A0A084XUZ6"/>
<protein>
    <submittedName>
        <fullName evidence="1">Uncharacterized protein</fullName>
    </submittedName>
</protein>
<sequence>MVHDRLRARHSDARRQQVGPVFRAKQVAHVAVMRIEQHAGACPDQIGSARQEAAAGAAIALQRGDRDLAVAAQDRLGEIVDGVDVGPGFIRRRFGRFDTGEVDAVRPVVAPTHQHQHTDRLLPCPGVRCLQALALTSAHGAVVEVEVQETHAPGLFIANVLPGPAGRSEMAVERCFGNRRQCGRKDLRCRQLERVAGFLAAQVTDPYRAIDRCAQDRRLAPGDHFARRAGA</sequence>
<name>A0A084XUZ6_9PROT</name>
<dbReference type="EMBL" id="JDSS02000045">
    <property type="protein sequence ID" value="KFB66290.1"/>
    <property type="molecule type" value="Genomic_DNA"/>
</dbReference>
<dbReference type="Proteomes" id="UP000019812">
    <property type="component" value="Unassembled WGS sequence"/>
</dbReference>
<gene>
    <name evidence="1" type="ORF">CAPSK01_004451</name>
</gene>
<organism evidence="1 2">
    <name type="scientific">Candidatus Accumulibacter vicinus</name>
    <dbReference type="NCBI Taxonomy" id="2954382"/>
    <lineage>
        <taxon>Bacteria</taxon>
        <taxon>Pseudomonadati</taxon>
        <taxon>Pseudomonadota</taxon>
        <taxon>Betaproteobacteria</taxon>
        <taxon>Candidatus Accumulibacter</taxon>
    </lineage>
</organism>
<reference evidence="1 2" key="1">
    <citation type="submission" date="2014-07" db="EMBL/GenBank/DDBJ databases">
        <title>Expanding our view of genomic diversity in Candidatus Accumulibacter clades.</title>
        <authorList>
            <person name="Skennerton C.T."/>
            <person name="Barr J.J."/>
            <person name="Slater F.R."/>
            <person name="Bond P.L."/>
            <person name="Tyson G.W."/>
        </authorList>
    </citation>
    <scope>NUCLEOTIDE SEQUENCE [LARGE SCALE GENOMIC DNA]</scope>
    <source>
        <strain evidence="2">SK-01</strain>
    </source>
</reference>
<proteinExistence type="predicted"/>
<comment type="caution">
    <text evidence="1">The sequence shown here is derived from an EMBL/GenBank/DDBJ whole genome shotgun (WGS) entry which is preliminary data.</text>
</comment>
<evidence type="ECO:0000313" key="2">
    <source>
        <dbReference type="Proteomes" id="UP000019812"/>
    </source>
</evidence>